<sequence length="180" mass="20442">MSLLQQQGYNGRERTLTRYISQLRSSQGLPVKQGHSVQATVKVIDPQSPPLTARRASYSIVKRRENRKSEDTKLLEQIVAEHPDLALAVELADEFLLLLPQQRADGFDKWLMQAMQSSLKPFEQFAQGLLEDYVAVKASMMSSVSNGAVEGLNNRLKMLKRQMYGRARLELLSKRFILAH</sequence>
<dbReference type="Proteomes" id="UP000282574">
    <property type="component" value="Unassembled WGS sequence"/>
</dbReference>
<proteinExistence type="predicted"/>
<evidence type="ECO:0000313" key="2">
    <source>
        <dbReference type="EMBL" id="RUT11349.1"/>
    </source>
</evidence>
<dbReference type="InterPro" id="IPR047951">
    <property type="entry name" value="Transpos_ISL3"/>
</dbReference>
<evidence type="ECO:0000259" key="1">
    <source>
        <dbReference type="Pfam" id="PF01610"/>
    </source>
</evidence>
<feature type="domain" description="Transposase IS204/IS1001/IS1096/IS1165 DDE" evidence="1">
    <location>
        <begin position="54"/>
        <end position="172"/>
    </location>
</feature>
<evidence type="ECO:0000313" key="3">
    <source>
        <dbReference type="Proteomes" id="UP000282574"/>
    </source>
</evidence>
<comment type="caution">
    <text evidence="2">The sequence shown here is derived from an EMBL/GenBank/DDBJ whole genome shotgun (WGS) entry which is preliminary data.</text>
</comment>
<protein>
    <submittedName>
        <fullName evidence="2">Transposase</fullName>
    </submittedName>
</protein>
<dbReference type="PANTHER" id="PTHR33498">
    <property type="entry name" value="TRANSPOSASE FOR INSERTION SEQUENCE ELEMENT IS1557"/>
    <property type="match status" value="1"/>
</dbReference>
<name>A0AB37UIY8_9CYAN</name>
<accession>A0AB37UIY8</accession>
<dbReference type="PANTHER" id="PTHR33498:SF1">
    <property type="entry name" value="TRANSPOSASE FOR INSERTION SEQUENCE ELEMENT IS1557"/>
    <property type="match status" value="1"/>
</dbReference>
<organism evidence="2 3">
    <name type="scientific">Chroococcidiopsis cubana SAG 39.79</name>
    <dbReference type="NCBI Taxonomy" id="388085"/>
    <lineage>
        <taxon>Bacteria</taxon>
        <taxon>Bacillati</taxon>
        <taxon>Cyanobacteriota</taxon>
        <taxon>Cyanophyceae</taxon>
        <taxon>Chroococcidiopsidales</taxon>
        <taxon>Chroococcidiopsidaceae</taxon>
        <taxon>Chroococcidiopsis</taxon>
    </lineage>
</organism>
<dbReference type="EMBL" id="RSCK01000027">
    <property type="protein sequence ID" value="RUT11349.1"/>
    <property type="molecule type" value="Genomic_DNA"/>
</dbReference>
<keyword evidence="3" id="KW-1185">Reference proteome</keyword>
<reference evidence="2 3" key="1">
    <citation type="journal article" date="2019" name="Genome Biol. Evol.">
        <title>Day and night: Metabolic profiles and evolutionary relationships of six axenic non-marine cyanobacteria.</title>
        <authorList>
            <person name="Will S.E."/>
            <person name="Henke P."/>
            <person name="Boedeker C."/>
            <person name="Huang S."/>
            <person name="Brinkmann H."/>
            <person name="Rohde M."/>
            <person name="Jarek M."/>
            <person name="Friedl T."/>
            <person name="Seufert S."/>
            <person name="Schumacher M."/>
            <person name="Overmann J."/>
            <person name="Neumann-Schaal M."/>
            <person name="Petersen J."/>
        </authorList>
    </citation>
    <scope>NUCLEOTIDE SEQUENCE [LARGE SCALE GENOMIC DNA]</scope>
    <source>
        <strain evidence="2 3">SAG 39.79</strain>
    </source>
</reference>
<gene>
    <name evidence="2" type="ORF">DSM107010_33880</name>
</gene>
<dbReference type="AlphaFoldDB" id="A0AB37UIY8"/>
<dbReference type="Pfam" id="PF01610">
    <property type="entry name" value="DDE_Tnp_ISL3"/>
    <property type="match status" value="1"/>
</dbReference>
<dbReference type="InterPro" id="IPR002560">
    <property type="entry name" value="Transposase_DDE"/>
</dbReference>